<keyword evidence="5" id="KW-1185">Reference proteome</keyword>
<feature type="transmembrane region" description="Helical" evidence="2">
    <location>
        <begin position="135"/>
        <end position="153"/>
    </location>
</feature>
<keyword evidence="1" id="KW-0175">Coiled coil</keyword>
<dbReference type="SUPFAM" id="SSF103190">
    <property type="entry name" value="Sensory domain-like"/>
    <property type="match status" value="1"/>
</dbReference>
<reference evidence="4" key="1">
    <citation type="submission" date="2023-06" db="EMBL/GenBank/DDBJ databases">
        <title>Genomic of Agaribacillus aureum.</title>
        <authorList>
            <person name="Wang G."/>
        </authorList>
    </citation>
    <scope>NUCLEOTIDE SEQUENCE</scope>
    <source>
        <strain evidence="4">BMA12</strain>
    </source>
</reference>
<dbReference type="SMART" id="SM00065">
    <property type="entry name" value="GAF"/>
    <property type="match status" value="1"/>
</dbReference>
<name>A0ABT8LFF9_9BACT</name>
<accession>A0ABT8LFF9</accession>
<dbReference type="Pfam" id="PF13185">
    <property type="entry name" value="GAF_2"/>
    <property type="match status" value="1"/>
</dbReference>
<dbReference type="InterPro" id="IPR003018">
    <property type="entry name" value="GAF"/>
</dbReference>
<dbReference type="SUPFAM" id="SSF55781">
    <property type="entry name" value="GAF domain-like"/>
    <property type="match status" value="1"/>
</dbReference>
<dbReference type="Gene3D" id="3.30.450.40">
    <property type="match status" value="1"/>
</dbReference>
<organism evidence="4 5">
    <name type="scientific">Agaribacillus aureus</name>
    <dbReference type="NCBI Taxonomy" id="3051825"/>
    <lineage>
        <taxon>Bacteria</taxon>
        <taxon>Pseudomonadati</taxon>
        <taxon>Bacteroidota</taxon>
        <taxon>Cytophagia</taxon>
        <taxon>Cytophagales</taxon>
        <taxon>Splendidivirgaceae</taxon>
        <taxon>Agaribacillus</taxon>
    </lineage>
</organism>
<feature type="transmembrane region" description="Helical" evidence="2">
    <location>
        <begin position="31"/>
        <end position="50"/>
    </location>
</feature>
<keyword evidence="2" id="KW-0812">Transmembrane</keyword>
<dbReference type="Proteomes" id="UP001172083">
    <property type="component" value="Unassembled WGS sequence"/>
</dbReference>
<evidence type="ECO:0000256" key="1">
    <source>
        <dbReference type="SAM" id="Coils"/>
    </source>
</evidence>
<gene>
    <name evidence="4" type="ORF">QQ020_29845</name>
</gene>
<keyword evidence="2" id="KW-1133">Transmembrane helix</keyword>
<feature type="domain" description="GAF" evidence="3">
    <location>
        <begin position="257"/>
        <end position="410"/>
    </location>
</feature>
<dbReference type="InterPro" id="IPR029151">
    <property type="entry name" value="Sensor-like_sf"/>
</dbReference>
<evidence type="ECO:0000259" key="3">
    <source>
        <dbReference type="SMART" id="SM00065"/>
    </source>
</evidence>
<feature type="transmembrane region" description="Helical" evidence="2">
    <location>
        <begin position="173"/>
        <end position="190"/>
    </location>
</feature>
<keyword evidence="2" id="KW-0472">Membrane</keyword>
<sequence>MNKLLFWAGQIGHDPNVPDFIQKKVRLSNQIATLLVLLVGIPLSFTILIFMEGPAFFRALPLIGCGFCSFALVLNHLKLHYLSRFLLSLIPATLTLVYHSYAVSTGGEPLAGMFMLQTGFALLALVLFDLLEWPWLLFIAFLNGAGFLLFDHTNSFYEMIEHSPVGNDTKGKVILVAGLCLAYAVIYFLLRLNKNSEHQLQQLQNDLSQQQLALKDSEAELKDYIEKTGKAQEQEKLRIWESEGIAKFGELLRVHDNSEEIYDKLMSELVKYMGAIQGGFYLVKEEKGEKHLELISCYAFQRKKFLQKKIALGEGLVGQAYLEKLPVFLTEIPEEYVNITSGLGNAPPTSIIIIPLIHNDVVEGVFELASFKALEQYKLEFLEKLGTNIAAWTSGDRVNQKTRQLYEESQVQGQKMKEQEEEMRQNLEELAATQEDMKRKEAELKKLLAKSNEQFIQQSLQEIKLQIHNDLEGAGRELKFLSNVPPISGIFRAIDHDMIDPKDNSSYEVWVNRLVTILEALLVHKAIYYGVHLYENSFGHIISVINDAGRMEVKQRQKQHSQHDEIIRHIKNYKPTEIFVNEPNARERNRFIIKLGISIYWKGKQRGVLVLDLLGDAMVTKIQSKEDPENAFKLSNSLDHTFYEKQGGSAMKESAMSEHIVINEKQNFQLMISHMGLN</sequence>
<evidence type="ECO:0000313" key="4">
    <source>
        <dbReference type="EMBL" id="MDN5216308.1"/>
    </source>
</evidence>
<feature type="transmembrane region" description="Helical" evidence="2">
    <location>
        <begin position="81"/>
        <end position="98"/>
    </location>
</feature>
<feature type="coiled-coil region" evidence="1">
    <location>
        <begin position="406"/>
        <end position="454"/>
    </location>
</feature>
<proteinExistence type="predicted"/>
<evidence type="ECO:0000313" key="5">
    <source>
        <dbReference type="Proteomes" id="UP001172083"/>
    </source>
</evidence>
<evidence type="ECO:0000256" key="2">
    <source>
        <dbReference type="SAM" id="Phobius"/>
    </source>
</evidence>
<feature type="coiled-coil region" evidence="1">
    <location>
        <begin position="193"/>
        <end position="234"/>
    </location>
</feature>
<comment type="caution">
    <text evidence="4">The sequence shown here is derived from an EMBL/GenBank/DDBJ whole genome shotgun (WGS) entry which is preliminary data.</text>
</comment>
<dbReference type="EMBL" id="JAUJEB010000008">
    <property type="protein sequence ID" value="MDN5216308.1"/>
    <property type="molecule type" value="Genomic_DNA"/>
</dbReference>
<protein>
    <submittedName>
        <fullName evidence="4">GAF domain-containing protein</fullName>
    </submittedName>
</protein>
<dbReference type="RefSeq" id="WP_346761646.1">
    <property type="nucleotide sequence ID" value="NZ_JAUJEB010000008.1"/>
</dbReference>
<feature type="transmembrane region" description="Helical" evidence="2">
    <location>
        <begin position="56"/>
        <end position="74"/>
    </location>
</feature>
<dbReference type="InterPro" id="IPR029016">
    <property type="entry name" value="GAF-like_dom_sf"/>
</dbReference>